<evidence type="ECO:0000313" key="3">
    <source>
        <dbReference type="Proteomes" id="UP000693970"/>
    </source>
</evidence>
<evidence type="ECO:0000313" key="2">
    <source>
        <dbReference type="EMBL" id="KAG7372080.1"/>
    </source>
</evidence>
<reference evidence="2" key="1">
    <citation type="journal article" date="2021" name="Sci. Rep.">
        <title>Diploid genomic architecture of Nitzschia inconspicua, an elite biomass production diatom.</title>
        <authorList>
            <person name="Oliver A."/>
            <person name="Podell S."/>
            <person name="Pinowska A."/>
            <person name="Traller J.C."/>
            <person name="Smith S.R."/>
            <person name="McClure R."/>
            <person name="Beliaev A."/>
            <person name="Bohutskyi P."/>
            <person name="Hill E.A."/>
            <person name="Rabines A."/>
            <person name="Zheng H."/>
            <person name="Allen L.Z."/>
            <person name="Kuo A."/>
            <person name="Grigoriev I.V."/>
            <person name="Allen A.E."/>
            <person name="Hazlebeck D."/>
            <person name="Allen E.E."/>
        </authorList>
    </citation>
    <scope>NUCLEOTIDE SEQUENCE</scope>
    <source>
        <strain evidence="2">Hildebrandi</strain>
    </source>
</reference>
<accession>A0A9K3M103</accession>
<feature type="compositionally biased region" description="Basic and acidic residues" evidence="1">
    <location>
        <begin position="61"/>
        <end position="70"/>
    </location>
</feature>
<sequence>MDYFGKEAADRPDVRNDGKGKEGNGRPQVPRKDDPSPELVLRNVSQMDCKGKEGNGCQQNDRNDIPSRKDIPSLETILRNVMQMDFLTDDVKNSFVAASTTHSEASPKAQQLKYFIDNINVADPDRQHSLIKAAVTCYLNDKKLEETNGGTVVKQKQCMATLSMIGDTVSSRDGMETRHSNVADAMDSLGPGVIAKRTQSAPQGSSIPQGWYVREFQCYDNTCQTKILVWSPTKELGSTPAFSLVYDNSKHRAHNPIDWEGWYRYKTGRDPSSPDWDVTTYPQRPGLPHSVLLAVAEQLRINPNIKPVEAAIAVRERFSNPPHPLFGRPGILDGMIMKQTQDHVRKEKNRLKQLKSSPTVGRVEYFDDISRYIAHHRINYDRLEQIGWEATLRSGPAWIHEMARTLQREKVVAALGCNEHRPETHLVVLDSDEVFSNERWQTLHQASDKVHMTGPDTRRRTVVFSSIALLAISVWCENMSWEVCGSVDGTHGISDSSYKLITLGVNAFRKETMRRSFHPLVYIWGEGEREIVALHGFLNWKIAVRHLFGINSVCFKRGVVSDSTSVFSNSVRAAFPGSPPLSCYPHIIRKFKIGDRSGNGSYAAKVKNGDAQNVGVNPKKWVMDGQEALAETFAKTYINNNDFNKWYYTASGQHGCVPCNNAMESHHLQMKGSKYFYGFMEHGADMRTCLTISFVRLVYNASVSLSSPSWGLPVLDYGRASQNDDLMKFQSLLDPKVDIKEYNDGWLINNATYLATPITEDDIAKMEMALSGKMEEDAEAHVGDRDIRDILLSRTTRFHHVKRSVWTFEKNNDVYFHCDCRDYYYTQWCFQSAYMQHREELQLLGKKITSKRSKTSNSSKRRKIIKDALKAAEERIDAQNIKNGN</sequence>
<reference evidence="2" key="2">
    <citation type="submission" date="2021-04" db="EMBL/GenBank/DDBJ databases">
        <authorList>
            <person name="Podell S."/>
        </authorList>
    </citation>
    <scope>NUCLEOTIDE SEQUENCE</scope>
    <source>
        <strain evidence="2">Hildebrandi</strain>
    </source>
</reference>
<protein>
    <submittedName>
        <fullName evidence="2">Uncharacterized protein</fullName>
    </submittedName>
</protein>
<dbReference type="AlphaFoldDB" id="A0A9K3M103"/>
<comment type="caution">
    <text evidence="2">The sequence shown here is derived from an EMBL/GenBank/DDBJ whole genome shotgun (WGS) entry which is preliminary data.</text>
</comment>
<dbReference type="Proteomes" id="UP000693970">
    <property type="component" value="Unassembled WGS sequence"/>
</dbReference>
<proteinExistence type="predicted"/>
<dbReference type="EMBL" id="JAGRRH010000003">
    <property type="protein sequence ID" value="KAG7372080.1"/>
    <property type="molecule type" value="Genomic_DNA"/>
</dbReference>
<organism evidence="2 3">
    <name type="scientific">Nitzschia inconspicua</name>
    <dbReference type="NCBI Taxonomy" id="303405"/>
    <lineage>
        <taxon>Eukaryota</taxon>
        <taxon>Sar</taxon>
        <taxon>Stramenopiles</taxon>
        <taxon>Ochrophyta</taxon>
        <taxon>Bacillariophyta</taxon>
        <taxon>Bacillariophyceae</taxon>
        <taxon>Bacillariophycidae</taxon>
        <taxon>Bacillariales</taxon>
        <taxon>Bacillariaceae</taxon>
        <taxon>Nitzschia</taxon>
    </lineage>
</organism>
<name>A0A9K3M103_9STRA</name>
<feature type="region of interest" description="Disordered" evidence="1">
    <location>
        <begin position="1"/>
        <end position="70"/>
    </location>
</feature>
<keyword evidence="3" id="KW-1185">Reference proteome</keyword>
<evidence type="ECO:0000256" key="1">
    <source>
        <dbReference type="SAM" id="MobiDB-lite"/>
    </source>
</evidence>
<gene>
    <name evidence="2" type="ORF">IV203_018223</name>
</gene>
<feature type="compositionally biased region" description="Basic and acidic residues" evidence="1">
    <location>
        <begin position="1"/>
        <end position="35"/>
    </location>
</feature>